<comment type="caution">
    <text evidence="2">The sequence shown here is derived from an EMBL/GenBank/DDBJ whole genome shotgun (WGS) entry which is preliminary data.</text>
</comment>
<evidence type="ECO:0000256" key="1">
    <source>
        <dbReference type="SAM" id="MobiDB-lite"/>
    </source>
</evidence>
<dbReference type="EMBL" id="VSSQ01066435">
    <property type="protein sequence ID" value="MPN18974.1"/>
    <property type="molecule type" value="Genomic_DNA"/>
</dbReference>
<sequence length="139" mass="15220">MFRPVEISRQNPAAGGDEKRSAGIQRVGVNLPIPTVVHRFQENFQQVAGSVKMVLVFSAERHHIVVIQPGADVNELFIPGKLNGSVPAAFLVETGERVHRGQTPDIIAKAAVDFRRNRGVNSGHFDIVPARREHRTATG</sequence>
<evidence type="ECO:0000313" key="2">
    <source>
        <dbReference type="EMBL" id="MPN18974.1"/>
    </source>
</evidence>
<reference evidence="2" key="1">
    <citation type="submission" date="2019-08" db="EMBL/GenBank/DDBJ databases">
        <authorList>
            <person name="Kucharzyk K."/>
            <person name="Murdoch R.W."/>
            <person name="Higgins S."/>
            <person name="Loffler F."/>
        </authorList>
    </citation>
    <scope>NUCLEOTIDE SEQUENCE</scope>
</reference>
<organism evidence="2">
    <name type="scientific">bioreactor metagenome</name>
    <dbReference type="NCBI Taxonomy" id="1076179"/>
    <lineage>
        <taxon>unclassified sequences</taxon>
        <taxon>metagenomes</taxon>
        <taxon>ecological metagenomes</taxon>
    </lineage>
</organism>
<dbReference type="AlphaFoldDB" id="A0A645G4A7"/>
<proteinExistence type="predicted"/>
<name>A0A645G4A7_9ZZZZ</name>
<feature type="region of interest" description="Disordered" evidence="1">
    <location>
        <begin position="1"/>
        <end position="21"/>
    </location>
</feature>
<protein>
    <submittedName>
        <fullName evidence="2">Uncharacterized protein</fullName>
    </submittedName>
</protein>
<accession>A0A645G4A7</accession>
<gene>
    <name evidence="2" type="ORF">SDC9_166340</name>
</gene>